<evidence type="ECO:0000313" key="3">
    <source>
        <dbReference type="Proteomes" id="UP000237105"/>
    </source>
</evidence>
<evidence type="ECO:0000256" key="1">
    <source>
        <dbReference type="SAM" id="Phobius"/>
    </source>
</evidence>
<name>A0A2P5E171_PARAD</name>
<protein>
    <recommendedName>
        <fullName evidence="4">Transmembrane protein</fullName>
    </recommendedName>
</protein>
<evidence type="ECO:0008006" key="4">
    <source>
        <dbReference type="Google" id="ProtNLM"/>
    </source>
</evidence>
<keyword evidence="1" id="KW-0812">Transmembrane</keyword>
<accession>A0A2P5E171</accession>
<keyword evidence="1" id="KW-0472">Membrane</keyword>
<dbReference type="AlphaFoldDB" id="A0A2P5E171"/>
<reference evidence="3" key="1">
    <citation type="submission" date="2016-06" db="EMBL/GenBank/DDBJ databases">
        <title>Parallel loss of symbiosis genes in relatives of nitrogen-fixing non-legume Parasponia.</title>
        <authorList>
            <person name="Van Velzen R."/>
            <person name="Holmer R."/>
            <person name="Bu F."/>
            <person name="Rutten L."/>
            <person name="Van Zeijl A."/>
            <person name="Liu W."/>
            <person name="Santuari L."/>
            <person name="Cao Q."/>
            <person name="Sharma T."/>
            <person name="Shen D."/>
            <person name="Roswanjaya Y."/>
            <person name="Wardhani T."/>
            <person name="Kalhor M.S."/>
            <person name="Jansen J."/>
            <person name="Van den Hoogen J."/>
            <person name="Gungor B."/>
            <person name="Hartog M."/>
            <person name="Hontelez J."/>
            <person name="Verver J."/>
            <person name="Yang W.-C."/>
            <person name="Schijlen E."/>
            <person name="Repin R."/>
            <person name="Schilthuizen M."/>
            <person name="Schranz E."/>
            <person name="Heidstra R."/>
            <person name="Miyata K."/>
            <person name="Fedorova E."/>
            <person name="Kohlen W."/>
            <person name="Bisseling T."/>
            <person name="Smit S."/>
            <person name="Geurts R."/>
        </authorList>
    </citation>
    <scope>NUCLEOTIDE SEQUENCE [LARGE SCALE GENOMIC DNA]</scope>
    <source>
        <strain evidence="3">cv. WU1-14</strain>
    </source>
</reference>
<dbReference type="EMBL" id="JXTB01000005">
    <property type="protein sequence ID" value="PON79284.1"/>
    <property type="molecule type" value="Genomic_DNA"/>
</dbReference>
<sequence length="99" mass="11270">MKREGWRTRETRETKRFLSSLGEGRVKRRAKTASAATTYVSIIHCSAIFVWVSLPLLLFSQLYSLLCVESSFCLSLIHGLITKVKTLQNILDNFICLFG</sequence>
<dbReference type="Proteomes" id="UP000237105">
    <property type="component" value="Unassembled WGS sequence"/>
</dbReference>
<gene>
    <name evidence="2" type="ORF">PanWU01x14_014000</name>
</gene>
<keyword evidence="3" id="KW-1185">Reference proteome</keyword>
<evidence type="ECO:0000313" key="2">
    <source>
        <dbReference type="EMBL" id="PON79284.1"/>
    </source>
</evidence>
<keyword evidence="1" id="KW-1133">Transmembrane helix</keyword>
<feature type="transmembrane region" description="Helical" evidence="1">
    <location>
        <begin position="35"/>
        <end position="56"/>
    </location>
</feature>
<comment type="caution">
    <text evidence="2">The sequence shown here is derived from an EMBL/GenBank/DDBJ whole genome shotgun (WGS) entry which is preliminary data.</text>
</comment>
<proteinExistence type="predicted"/>
<organism evidence="2 3">
    <name type="scientific">Parasponia andersonii</name>
    <name type="common">Sponia andersonii</name>
    <dbReference type="NCBI Taxonomy" id="3476"/>
    <lineage>
        <taxon>Eukaryota</taxon>
        <taxon>Viridiplantae</taxon>
        <taxon>Streptophyta</taxon>
        <taxon>Embryophyta</taxon>
        <taxon>Tracheophyta</taxon>
        <taxon>Spermatophyta</taxon>
        <taxon>Magnoliopsida</taxon>
        <taxon>eudicotyledons</taxon>
        <taxon>Gunneridae</taxon>
        <taxon>Pentapetalae</taxon>
        <taxon>rosids</taxon>
        <taxon>fabids</taxon>
        <taxon>Rosales</taxon>
        <taxon>Cannabaceae</taxon>
        <taxon>Parasponia</taxon>
    </lineage>
</organism>